<accession>A0ABN2VV54</accession>
<evidence type="ECO:0000256" key="1">
    <source>
        <dbReference type="SAM" id="Phobius"/>
    </source>
</evidence>
<name>A0ABN2VV54_9ACTN</name>
<keyword evidence="1" id="KW-0472">Membrane</keyword>
<evidence type="ECO:0000313" key="2">
    <source>
        <dbReference type="EMBL" id="GAA2074007.1"/>
    </source>
</evidence>
<proteinExistence type="predicted"/>
<keyword evidence="3" id="KW-1185">Reference proteome</keyword>
<dbReference type="RefSeq" id="WP_344527631.1">
    <property type="nucleotide sequence ID" value="NZ_BAAAPE010000007.1"/>
</dbReference>
<gene>
    <name evidence="2" type="ORF">GCM10009801_27660</name>
</gene>
<evidence type="ECO:0000313" key="3">
    <source>
        <dbReference type="Proteomes" id="UP001500016"/>
    </source>
</evidence>
<comment type="caution">
    <text evidence="2">The sequence shown here is derived from an EMBL/GenBank/DDBJ whole genome shotgun (WGS) entry which is preliminary data.</text>
</comment>
<keyword evidence="1" id="KW-1133">Transmembrane helix</keyword>
<protein>
    <recommendedName>
        <fullName evidence="4">DUF3040 domain-containing protein</fullName>
    </recommendedName>
</protein>
<evidence type="ECO:0008006" key="4">
    <source>
        <dbReference type="Google" id="ProtNLM"/>
    </source>
</evidence>
<sequence>MRLPDRKEREVRRLIDGVQPLPPDLAERALAVGTRLARRRRVLRTGVSLLLLVALLALAVWTLAYDPWSSPPPETSPTVGW</sequence>
<keyword evidence="1" id="KW-0812">Transmembrane</keyword>
<reference evidence="2 3" key="1">
    <citation type="journal article" date="2019" name="Int. J. Syst. Evol. Microbiol.">
        <title>The Global Catalogue of Microorganisms (GCM) 10K type strain sequencing project: providing services to taxonomists for standard genome sequencing and annotation.</title>
        <authorList>
            <consortium name="The Broad Institute Genomics Platform"/>
            <consortium name="The Broad Institute Genome Sequencing Center for Infectious Disease"/>
            <person name="Wu L."/>
            <person name="Ma J."/>
        </authorList>
    </citation>
    <scope>NUCLEOTIDE SEQUENCE [LARGE SCALE GENOMIC DNA]</scope>
    <source>
        <strain evidence="2 3">JCM 15478</strain>
    </source>
</reference>
<feature type="transmembrane region" description="Helical" evidence="1">
    <location>
        <begin position="42"/>
        <end position="64"/>
    </location>
</feature>
<organism evidence="2 3">
    <name type="scientific">Streptomyces albiaxialis</name>
    <dbReference type="NCBI Taxonomy" id="329523"/>
    <lineage>
        <taxon>Bacteria</taxon>
        <taxon>Bacillati</taxon>
        <taxon>Actinomycetota</taxon>
        <taxon>Actinomycetes</taxon>
        <taxon>Kitasatosporales</taxon>
        <taxon>Streptomycetaceae</taxon>
        <taxon>Streptomyces</taxon>
    </lineage>
</organism>
<dbReference type="EMBL" id="BAAAPE010000007">
    <property type="protein sequence ID" value="GAA2074007.1"/>
    <property type="molecule type" value="Genomic_DNA"/>
</dbReference>
<dbReference type="Proteomes" id="UP001500016">
    <property type="component" value="Unassembled WGS sequence"/>
</dbReference>